<evidence type="ECO:0000313" key="3">
    <source>
        <dbReference type="EMBL" id="REA57852.1"/>
    </source>
</evidence>
<feature type="transmembrane region" description="Helical" evidence="1">
    <location>
        <begin position="134"/>
        <end position="152"/>
    </location>
</feature>
<dbReference type="OrthoDB" id="964289at2"/>
<keyword evidence="1" id="KW-1133">Transmembrane helix</keyword>
<feature type="transmembrane region" description="Helical" evidence="1">
    <location>
        <begin position="107"/>
        <end position="127"/>
    </location>
</feature>
<dbReference type="AlphaFoldDB" id="A0A3D8Y8T8"/>
<organism evidence="3 4">
    <name type="scientific">Dyadobacter luteus</name>
    <dbReference type="NCBI Taxonomy" id="2259619"/>
    <lineage>
        <taxon>Bacteria</taxon>
        <taxon>Pseudomonadati</taxon>
        <taxon>Bacteroidota</taxon>
        <taxon>Cytophagia</taxon>
        <taxon>Cytophagales</taxon>
        <taxon>Spirosomataceae</taxon>
        <taxon>Dyadobacter</taxon>
    </lineage>
</organism>
<sequence>MPTHSTSARGKTLNLIYFCKQRRLSQITAAFFIWLFISGNTQAQTVSDTLGTPLKKWYDKETIYLQGSNRYVKNNMLYAGHKSLLREFSISEGGLQLYLKSRRTRNIGLAISIAGSAGTIVSLISGNRDHLRKFFWVSLGSGVISSAVTMHANNQRDQAVWLRNRDAMFLIDANN</sequence>
<comment type="caution">
    <text evidence="3">The sequence shown here is derived from an EMBL/GenBank/DDBJ whole genome shotgun (WGS) entry which is preliminary data.</text>
</comment>
<feature type="signal peptide" evidence="2">
    <location>
        <begin position="1"/>
        <end position="43"/>
    </location>
</feature>
<evidence type="ECO:0000313" key="4">
    <source>
        <dbReference type="Proteomes" id="UP000256373"/>
    </source>
</evidence>
<keyword evidence="2" id="KW-0732">Signal</keyword>
<feature type="chain" id="PRO_5017676662" evidence="2">
    <location>
        <begin position="44"/>
        <end position="175"/>
    </location>
</feature>
<reference evidence="3 4" key="1">
    <citation type="submission" date="2018-07" db="EMBL/GenBank/DDBJ databases">
        <title>Dyadobacter roseus sp. nov., isolated from rose rhizosphere soil.</title>
        <authorList>
            <person name="Chen L."/>
        </authorList>
    </citation>
    <scope>NUCLEOTIDE SEQUENCE [LARGE SCALE GENOMIC DNA]</scope>
    <source>
        <strain evidence="3 4">RS19</strain>
    </source>
</reference>
<name>A0A3D8Y8T8_9BACT</name>
<dbReference type="RefSeq" id="WP_115833151.1">
    <property type="nucleotide sequence ID" value="NZ_QNUL01000024.1"/>
</dbReference>
<protein>
    <submittedName>
        <fullName evidence="3">Uncharacterized protein</fullName>
    </submittedName>
</protein>
<gene>
    <name evidence="3" type="ORF">DSL64_22255</name>
</gene>
<keyword evidence="1" id="KW-0472">Membrane</keyword>
<dbReference type="EMBL" id="QNUL01000024">
    <property type="protein sequence ID" value="REA57852.1"/>
    <property type="molecule type" value="Genomic_DNA"/>
</dbReference>
<keyword evidence="1" id="KW-0812">Transmembrane</keyword>
<keyword evidence="4" id="KW-1185">Reference proteome</keyword>
<evidence type="ECO:0000256" key="1">
    <source>
        <dbReference type="SAM" id="Phobius"/>
    </source>
</evidence>
<proteinExistence type="predicted"/>
<evidence type="ECO:0000256" key="2">
    <source>
        <dbReference type="SAM" id="SignalP"/>
    </source>
</evidence>
<accession>A0A3D8Y8T8</accession>
<dbReference type="Proteomes" id="UP000256373">
    <property type="component" value="Unassembled WGS sequence"/>
</dbReference>